<evidence type="ECO:0000313" key="2">
    <source>
        <dbReference type="Proteomes" id="UP000036681"/>
    </source>
</evidence>
<proteinExistence type="predicted"/>
<evidence type="ECO:0000256" key="1">
    <source>
        <dbReference type="SAM" id="MobiDB-lite"/>
    </source>
</evidence>
<evidence type="ECO:0000313" key="3">
    <source>
        <dbReference type="WBParaSite" id="ALUE_0000388301-mRNA-1"/>
    </source>
</evidence>
<feature type="region of interest" description="Disordered" evidence="1">
    <location>
        <begin position="26"/>
        <end position="57"/>
    </location>
</feature>
<name>A0A0M3HPM4_ASCLU</name>
<dbReference type="WBParaSite" id="ALUE_0000388301-mRNA-1">
    <property type="protein sequence ID" value="ALUE_0000388301-mRNA-1"/>
    <property type="gene ID" value="ALUE_0000388301"/>
</dbReference>
<accession>A0A0M3HPM4</accession>
<organism evidence="2 3">
    <name type="scientific">Ascaris lumbricoides</name>
    <name type="common">Giant roundworm</name>
    <dbReference type="NCBI Taxonomy" id="6252"/>
    <lineage>
        <taxon>Eukaryota</taxon>
        <taxon>Metazoa</taxon>
        <taxon>Ecdysozoa</taxon>
        <taxon>Nematoda</taxon>
        <taxon>Chromadorea</taxon>
        <taxon>Rhabditida</taxon>
        <taxon>Spirurina</taxon>
        <taxon>Ascaridomorpha</taxon>
        <taxon>Ascaridoidea</taxon>
        <taxon>Ascarididae</taxon>
        <taxon>Ascaris</taxon>
    </lineage>
</organism>
<dbReference type="AlphaFoldDB" id="A0A0M3HPM4"/>
<reference evidence="3" key="1">
    <citation type="submission" date="2017-02" db="UniProtKB">
        <authorList>
            <consortium name="WormBaseParasite"/>
        </authorList>
    </citation>
    <scope>IDENTIFICATION</scope>
</reference>
<dbReference type="Proteomes" id="UP000036681">
    <property type="component" value="Unplaced"/>
</dbReference>
<protein>
    <submittedName>
        <fullName evidence="3">Uncharacterized protein</fullName>
    </submittedName>
</protein>
<sequence length="74" mass="8344">MPQSYVSLNLERIPVSERPLSRIGCNLKQTPAQDSHQSGKGSNPRQRRQKRTGTNLEQALVSVRLQSQRCFSHG</sequence>
<keyword evidence="2" id="KW-1185">Reference proteome</keyword>
<feature type="compositionally biased region" description="Polar residues" evidence="1">
    <location>
        <begin position="27"/>
        <end position="44"/>
    </location>
</feature>